<keyword evidence="2" id="KW-1185">Reference proteome</keyword>
<protein>
    <recommendedName>
        <fullName evidence="3">VWA domain-containing protein</fullName>
    </recommendedName>
</protein>
<organism evidence="1 2">
    <name type="scientific">Nonomuraea maheshkhaliensis</name>
    <dbReference type="NCBI Taxonomy" id="419590"/>
    <lineage>
        <taxon>Bacteria</taxon>
        <taxon>Bacillati</taxon>
        <taxon>Actinomycetota</taxon>
        <taxon>Actinomycetes</taxon>
        <taxon>Streptosporangiales</taxon>
        <taxon>Streptosporangiaceae</taxon>
        <taxon>Nonomuraea</taxon>
    </lineage>
</organism>
<gene>
    <name evidence="1" type="ORF">GCM10009733_037490</name>
</gene>
<reference evidence="2" key="1">
    <citation type="journal article" date="2019" name="Int. J. Syst. Evol. Microbiol.">
        <title>The Global Catalogue of Microorganisms (GCM) 10K type strain sequencing project: providing services to taxonomists for standard genome sequencing and annotation.</title>
        <authorList>
            <consortium name="The Broad Institute Genomics Platform"/>
            <consortium name="The Broad Institute Genome Sequencing Center for Infectious Disease"/>
            <person name="Wu L."/>
            <person name="Ma J."/>
        </authorList>
    </citation>
    <scope>NUCLEOTIDE SEQUENCE [LARGE SCALE GENOMIC DNA]</scope>
    <source>
        <strain evidence="2">JCM 13929</strain>
    </source>
</reference>
<name>A0ABP4R9W3_9ACTN</name>
<proteinExistence type="predicted"/>
<evidence type="ECO:0008006" key="3">
    <source>
        <dbReference type="Google" id="ProtNLM"/>
    </source>
</evidence>
<sequence length="246" mass="26201">MGGLMGGAGRGARRLVAGVGVLSLVAAGLAGCGTEAKAVCGVIVDSTSYADPATSRNDVTSKLPPFTEGCDWIAFAAVTGSSESSTCRQDPVALAATRAENPNDNPVVEERVREHRVTEVLPRAVKLFDCPAEGEGSDVLGALRYLAKQLGARRQPDSAHQIIVFSDLINNRGELDVNRLDLSAAARQRKIKELRDARLLPDLDGYAVVVHGFLREKTSSPDRFPLLEGFWRESFEAAGAATVDLL</sequence>
<dbReference type="Proteomes" id="UP001500064">
    <property type="component" value="Unassembled WGS sequence"/>
</dbReference>
<accession>A0ABP4R9W3</accession>
<comment type="caution">
    <text evidence="1">The sequence shown here is derived from an EMBL/GenBank/DDBJ whole genome shotgun (WGS) entry which is preliminary data.</text>
</comment>
<evidence type="ECO:0000313" key="1">
    <source>
        <dbReference type="EMBL" id="GAA1636884.1"/>
    </source>
</evidence>
<evidence type="ECO:0000313" key="2">
    <source>
        <dbReference type="Proteomes" id="UP001500064"/>
    </source>
</evidence>
<dbReference type="RefSeq" id="WP_346106325.1">
    <property type="nucleotide sequence ID" value="NZ_BAAAMU010000024.1"/>
</dbReference>
<dbReference type="EMBL" id="BAAAMU010000024">
    <property type="protein sequence ID" value="GAA1636884.1"/>
    <property type="molecule type" value="Genomic_DNA"/>
</dbReference>